<evidence type="ECO:0000313" key="2">
    <source>
        <dbReference type="Proteomes" id="UP000190121"/>
    </source>
</evidence>
<evidence type="ECO:0000313" key="1">
    <source>
        <dbReference type="EMBL" id="SJZ75187.1"/>
    </source>
</evidence>
<sequence>MKKFIKTRANLYIQSQNTYIQAKYTYMQSEYIYTKIEYRKKNRCSAILDRFHPFFRVLEELFRELNNNRALDKSTKNPYTVGIEVSQCKRSNPKLKHTDKVLVNG</sequence>
<dbReference type="Proteomes" id="UP000190121">
    <property type="component" value="Unassembled WGS sequence"/>
</dbReference>
<dbReference type="EMBL" id="FUXE01000009">
    <property type="protein sequence ID" value="SJZ75187.1"/>
    <property type="molecule type" value="Genomic_DNA"/>
</dbReference>
<name>A0A1T4N811_9PORP</name>
<organism evidence="1 2">
    <name type="scientific">Porphyromonas circumdentaria</name>
    <dbReference type="NCBI Taxonomy" id="29524"/>
    <lineage>
        <taxon>Bacteria</taxon>
        <taxon>Pseudomonadati</taxon>
        <taxon>Bacteroidota</taxon>
        <taxon>Bacteroidia</taxon>
        <taxon>Bacteroidales</taxon>
        <taxon>Porphyromonadaceae</taxon>
        <taxon>Porphyromonas</taxon>
    </lineage>
</organism>
<accession>A0A1T4N811</accession>
<proteinExistence type="predicted"/>
<dbReference type="AlphaFoldDB" id="A0A1T4N811"/>
<protein>
    <submittedName>
        <fullName evidence="1">Uncharacterized protein</fullName>
    </submittedName>
</protein>
<keyword evidence="2" id="KW-1185">Reference proteome</keyword>
<gene>
    <name evidence="1" type="ORF">SAMN02745171_01028</name>
</gene>
<reference evidence="2" key="1">
    <citation type="submission" date="2017-02" db="EMBL/GenBank/DDBJ databases">
        <authorList>
            <person name="Varghese N."/>
            <person name="Submissions S."/>
        </authorList>
    </citation>
    <scope>NUCLEOTIDE SEQUENCE [LARGE SCALE GENOMIC DNA]</scope>
    <source>
        <strain evidence="2">ATCC 51356</strain>
    </source>
</reference>
<dbReference type="STRING" id="29524.SAMN02745171_01028"/>